<dbReference type="Pfam" id="PF00022">
    <property type="entry name" value="Actin"/>
    <property type="match status" value="1"/>
</dbReference>
<feature type="region of interest" description="Disordered" evidence="2">
    <location>
        <begin position="1"/>
        <end position="58"/>
    </location>
</feature>
<proteinExistence type="inferred from homology"/>
<name>A0A6P8BAJ6_PYRGI</name>
<dbReference type="AlphaFoldDB" id="A0A6P8BAJ6"/>
<evidence type="ECO:0000313" key="3">
    <source>
        <dbReference type="Proteomes" id="UP000515153"/>
    </source>
</evidence>
<accession>A0A6P8BAJ6</accession>
<dbReference type="Gene3D" id="3.90.640.10">
    <property type="entry name" value="Actin, Chain A, domain 4"/>
    <property type="match status" value="1"/>
</dbReference>
<protein>
    <submittedName>
        <fullName evidence="4">Uncharacterized protein</fullName>
    </submittedName>
</protein>
<evidence type="ECO:0000256" key="1">
    <source>
        <dbReference type="RuleBase" id="RU000487"/>
    </source>
</evidence>
<feature type="compositionally biased region" description="Polar residues" evidence="2">
    <location>
        <begin position="27"/>
        <end position="43"/>
    </location>
</feature>
<feature type="region of interest" description="Disordered" evidence="2">
    <location>
        <begin position="454"/>
        <end position="490"/>
    </location>
</feature>
<dbReference type="InterPro" id="IPR043129">
    <property type="entry name" value="ATPase_NBD"/>
</dbReference>
<dbReference type="Gene3D" id="3.30.420.40">
    <property type="match status" value="2"/>
</dbReference>
<dbReference type="OrthoDB" id="337660at2759"/>
<feature type="region of interest" description="Disordered" evidence="2">
    <location>
        <begin position="306"/>
        <end position="338"/>
    </location>
</feature>
<dbReference type="RefSeq" id="XP_030984064.1">
    <property type="nucleotide sequence ID" value="XM_031123742.1"/>
</dbReference>
<evidence type="ECO:0000256" key="2">
    <source>
        <dbReference type="SAM" id="MobiDB-lite"/>
    </source>
</evidence>
<reference evidence="4" key="3">
    <citation type="submission" date="2025-08" db="UniProtKB">
        <authorList>
            <consortium name="RefSeq"/>
        </authorList>
    </citation>
    <scope>IDENTIFICATION</scope>
    <source>
        <strain evidence="4">NI907</strain>
    </source>
</reference>
<gene>
    <name evidence="4" type="ORF">PgNI_03689</name>
</gene>
<keyword evidence="3" id="KW-1185">Reference proteome</keyword>
<comment type="similarity">
    <text evidence="1">Belongs to the actin family.</text>
</comment>
<dbReference type="PANTHER" id="PTHR11937">
    <property type="entry name" value="ACTIN"/>
    <property type="match status" value="1"/>
</dbReference>
<evidence type="ECO:0000313" key="4">
    <source>
        <dbReference type="RefSeq" id="XP_030984064.1"/>
    </source>
</evidence>
<feature type="compositionally biased region" description="Acidic residues" evidence="2">
    <location>
        <begin position="325"/>
        <end position="338"/>
    </location>
</feature>
<dbReference type="SMART" id="SM00268">
    <property type="entry name" value="ACTIN"/>
    <property type="match status" value="1"/>
</dbReference>
<organism evidence="3 4">
    <name type="scientific">Pyricularia grisea</name>
    <name type="common">Crabgrass-specific blast fungus</name>
    <name type="synonym">Magnaporthe grisea</name>
    <dbReference type="NCBI Taxonomy" id="148305"/>
    <lineage>
        <taxon>Eukaryota</taxon>
        <taxon>Fungi</taxon>
        <taxon>Dikarya</taxon>
        <taxon>Ascomycota</taxon>
        <taxon>Pezizomycotina</taxon>
        <taxon>Sordariomycetes</taxon>
        <taxon>Sordariomycetidae</taxon>
        <taxon>Magnaporthales</taxon>
        <taxon>Pyriculariaceae</taxon>
        <taxon>Pyricularia</taxon>
    </lineage>
</organism>
<dbReference type="GeneID" id="41958651"/>
<dbReference type="KEGG" id="pgri:PgNI_03689"/>
<reference evidence="4" key="2">
    <citation type="submission" date="2019-10" db="EMBL/GenBank/DDBJ databases">
        <authorList>
            <consortium name="NCBI Genome Project"/>
        </authorList>
    </citation>
    <scope>NUCLEOTIDE SEQUENCE</scope>
    <source>
        <strain evidence="4">NI907</strain>
    </source>
</reference>
<reference evidence="4" key="1">
    <citation type="journal article" date="2019" name="Mol. Biol. Evol.">
        <title>Blast fungal genomes show frequent chromosomal changes, gene gains and losses, and effector gene turnover.</title>
        <authorList>
            <person name="Gomez Luciano L.B."/>
            <person name="Jason Tsai I."/>
            <person name="Chuma I."/>
            <person name="Tosa Y."/>
            <person name="Chen Y.H."/>
            <person name="Li J.Y."/>
            <person name="Li M.Y."/>
            <person name="Jade Lu M.Y."/>
            <person name="Nakayashiki H."/>
            <person name="Li W.H."/>
        </authorList>
    </citation>
    <scope>NUCLEOTIDE SEQUENCE</scope>
    <source>
        <strain evidence="4">NI907</strain>
    </source>
</reference>
<feature type="region of interest" description="Disordered" evidence="2">
    <location>
        <begin position="260"/>
        <end position="284"/>
    </location>
</feature>
<dbReference type="SUPFAM" id="SSF53067">
    <property type="entry name" value="Actin-like ATPase domain"/>
    <property type="match status" value="2"/>
</dbReference>
<dbReference type="InterPro" id="IPR004000">
    <property type="entry name" value="Actin"/>
</dbReference>
<dbReference type="Proteomes" id="UP000515153">
    <property type="component" value="Unplaced"/>
</dbReference>
<sequence>MASTPGPNPAHRSVASIRAGGAAGVGSRTTTGAQDPTSPTGSPHTPLRGISSTFASPSSLRAEEDTIVVELGARRMRVGFAGDALCKGTIEFGPDQMRRVGDFRAWESSYVDDWRKREDPGQQQDWGADRELWRLDLRGLDLGLVADKLERGLRDAFAKYLLIDSRPRKMALVLQTAMPIPLLSTVLDTLFTRFQSPQILFFSPPVMTTAAAGLRSGLVIDLGWAETVVTSVYQYREVQCTRSVRAGRALVEQTHRLLAEELANPGHGRSRSKDGGAGSSNPSKRLISFSECEDIVSRVIWCRPAGGSARQKPSDSTDGLPTVAEEQEDDPPQNDEVDNTPIEIRLTSTSPPITVTVPFDRLSEPCEDTFFETQYSRASFDDHEQPIHLLVYKHLLSLPMDVRSMCMSRIIFIGGCSAVLGLRGRIFDEITMLVRERGWDPIWGKGVEQYRKNSRLKRSNGGGGEQSTTVIDKPGIGSNGAANAKPAPDPVEAQIKRSSNIDAKKMRDADAASTHGELRAVESLGPWAGASLLAHLKPPVIASVDRDQWLAQGVAGAVRAVDVEVKTTGQQRQSMATGGLMAMRAASGAGGPAAANWTLGAWGNLSL</sequence>